<dbReference type="GO" id="GO:0005737">
    <property type="term" value="C:cytoplasm"/>
    <property type="evidence" value="ECO:0007669"/>
    <property type="project" value="TreeGrafter"/>
</dbReference>
<organism evidence="1 2">
    <name type="scientific">Ignelater luminosus</name>
    <name type="common">Cucubano</name>
    <name type="synonym">Pyrophorus luminosus</name>
    <dbReference type="NCBI Taxonomy" id="2038154"/>
    <lineage>
        <taxon>Eukaryota</taxon>
        <taxon>Metazoa</taxon>
        <taxon>Ecdysozoa</taxon>
        <taxon>Arthropoda</taxon>
        <taxon>Hexapoda</taxon>
        <taxon>Insecta</taxon>
        <taxon>Pterygota</taxon>
        <taxon>Neoptera</taxon>
        <taxon>Endopterygota</taxon>
        <taxon>Coleoptera</taxon>
        <taxon>Polyphaga</taxon>
        <taxon>Elateriformia</taxon>
        <taxon>Elateroidea</taxon>
        <taxon>Elateridae</taxon>
        <taxon>Agrypninae</taxon>
        <taxon>Pyrophorini</taxon>
        <taxon>Ignelater</taxon>
    </lineage>
</organism>
<dbReference type="EMBL" id="VTPC01006867">
    <property type="protein sequence ID" value="KAF2894581.1"/>
    <property type="molecule type" value="Genomic_DNA"/>
</dbReference>
<dbReference type="OrthoDB" id="6768780at2759"/>
<dbReference type="SUPFAM" id="SSF49599">
    <property type="entry name" value="TRAF domain-like"/>
    <property type="match status" value="2"/>
</dbReference>
<proteinExistence type="predicted"/>
<reference evidence="1" key="1">
    <citation type="submission" date="2019-08" db="EMBL/GenBank/DDBJ databases">
        <title>The genome of the North American firefly Photinus pyralis.</title>
        <authorList>
            <consortium name="Photinus pyralis genome working group"/>
            <person name="Fallon T.R."/>
            <person name="Sander Lower S.E."/>
            <person name="Weng J.-K."/>
        </authorList>
    </citation>
    <scope>NUCLEOTIDE SEQUENCE</scope>
    <source>
        <strain evidence="1">TRF0915ILg1</strain>
        <tissue evidence="1">Whole body</tissue>
    </source>
</reference>
<dbReference type="GO" id="GO:0061630">
    <property type="term" value="F:ubiquitin protein ligase activity"/>
    <property type="evidence" value="ECO:0007669"/>
    <property type="project" value="TreeGrafter"/>
</dbReference>
<evidence type="ECO:0008006" key="3">
    <source>
        <dbReference type="Google" id="ProtNLM"/>
    </source>
</evidence>
<evidence type="ECO:0000313" key="2">
    <source>
        <dbReference type="Proteomes" id="UP000801492"/>
    </source>
</evidence>
<dbReference type="Gene3D" id="3.30.40.10">
    <property type="entry name" value="Zinc/RING finger domain, C3HC4 (zinc finger)"/>
    <property type="match status" value="2"/>
</dbReference>
<name>A0A8K0D007_IGNLU</name>
<protein>
    <recommendedName>
        <fullName evidence="3">E3 ubiquitin-protein ligase</fullName>
    </recommendedName>
</protein>
<dbReference type="GO" id="GO:0043161">
    <property type="term" value="P:proteasome-mediated ubiquitin-dependent protein catabolic process"/>
    <property type="evidence" value="ECO:0007669"/>
    <property type="project" value="TreeGrafter"/>
</dbReference>
<dbReference type="InterPro" id="IPR004162">
    <property type="entry name" value="SINA-like_animal"/>
</dbReference>
<dbReference type="AlphaFoldDB" id="A0A8K0D007"/>
<accession>A0A8K0D007</accession>
<keyword evidence="2" id="KW-1185">Reference proteome</keyword>
<dbReference type="GO" id="GO:0016567">
    <property type="term" value="P:protein ubiquitination"/>
    <property type="evidence" value="ECO:0007669"/>
    <property type="project" value="UniProtKB-UniPathway"/>
</dbReference>
<evidence type="ECO:0000313" key="1">
    <source>
        <dbReference type="EMBL" id="KAF2894581.1"/>
    </source>
</evidence>
<comment type="caution">
    <text evidence="1">The sequence shown here is derived from an EMBL/GenBank/DDBJ whole genome shotgun (WGS) entry which is preliminary data.</text>
</comment>
<dbReference type="PANTHER" id="PTHR45877:SF2">
    <property type="entry name" value="E3 UBIQUITIN-PROTEIN LIGASE SINA-RELATED"/>
    <property type="match status" value="1"/>
</dbReference>
<dbReference type="Proteomes" id="UP000801492">
    <property type="component" value="Unassembled WGS sequence"/>
</dbReference>
<gene>
    <name evidence="1" type="ORF">ILUMI_11591</name>
</gene>
<dbReference type="GO" id="GO:0031624">
    <property type="term" value="F:ubiquitin conjugating enzyme binding"/>
    <property type="evidence" value="ECO:0007669"/>
    <property type="project" value="TreeGrafter"/>
</dbReference>
<dbReference type="InterPro" id="IPR013083">
    <property type="entry name" value="Znf_RING/FYVE/PHD"/>
</dbReference>
<dbReference type="UniPathway" id="UPA00143"/>
<dbReference type="PANTHER" id="PTHR45877">
    <property type="entry name" value="E3 UBIQUITIN-PROTEIN LIGASE SIAH2"/>
    <property type="match status" value="1"/>
</dbReference>
<sequence>MFKVRTDILQKLKCSLCEGYLNISPIMVKNNKCQICGKCFKILPLEEKMKCVRQVGYETLAEMLLFPCRYNLQGCQSEFPLNEADNHELECPFRFTALGSNGECLEAVYEDPMLYRNIPYVSDGNVLVHEKENYVAYTTSPTITFTTSDASGCVSIRSNYTLKENKVTQTPTTIKYETSIYNNDNRNFLYSQGPAKNSNSYVNYLRNNNSPLLNIEGAISLSTFQNIYCKITLNPHQEPEYDTIPYNSASNYPKCAKCSGVVKKEIYHCSFGHDVCKNCKGNTCALCTSPINSVPRYYCENFSKGCHVYLLYTEQYLHKKDCEFGEFKCLLQQQCNEELKTLFALKEHLKEKHLTSITLSNLIVKQASNKDEYWIMLAFDNIFKCKCFYYEAEVEFLVEFVGPHRYANNFKYEIYIKSDDKNVKLTKNAACVGWNNSALDQALIITKKELKAVNVDKLNFTYTLNLIKVLKE</sequence>